<sequence length="508" mass="57397">MRPAELRFQLTQIEAQIFKLESELTLLQAERQRIHRKLADVVYPVLELPDEITSEIFVRYVGEAPNEVFLPYSDDYPPPIPSPVVLASVCSLWRNVALSTPSLWTYFYHCPSQRPSPRPIMHLIDAMEKWLSRTGQLPLHLHIELPEAGTPEREQMLDLISRHSSHWGVLDLASTIPIIFPPSIEGPLRCLTRFSLRIDEPDNSDLPALPLAPHVHAVHLVGVRYMDWSTAIPWSQLTTLRVQEIGLGEFLSALEQAQNLEVLGFTSCRRLSDIITSPARLLPRIHTLDLGPEGGHEIVPHLILPALNKLRLQAIEPEYPAPIQELIARSGCTPTTLNLDVHDWRDVQEIDELLLSVPTTRHLELNCDDTEPTLEDFTNLFDAIAGSGDDAVYLPALTSFQINNCTTRIRLPPFVRMLAARRNGGESVAQLELFKVSFSQEARVSGSAQPEEAAHQKVEDLLAQLRDLRAGCLKLDIQFETKGTTPLKRWDSDEINEKMIEEIYRPVD</sequence>
<evidence type="ECO:0000313" key="2">
    <source>
        <dbReference type="Proteomes" id="UP001221142"/>
    </source>
</evidence>
<dbReference type="Gene3D" id="1.20.1280.50">
    <property type="match status" value="1"/>
</dbReference>
<dbReference type="SUPFAM" id="SSF52058">
    <property type="entry name" value="L domain-like"/>
    <property type="match status" value="1"/>
</dbReference>
<keyword evidence="2" id="KW-1185">Reference proteome</keyword>
<dbReference type="AlphaFoldDB" id="A0AAD7BPL6"/>
<comment type="caution">
    <text evidence="1">The sequence shown here is derived from an EMBL/GenBank/DDBJ whole genome shotgun (WGS) entry which is preliminary data.</text>
</comment>
<dbReference type="InterPro" id="IPR032675">
    <property type="entry name" value="LRR_dom_sf"/>
</dbReference>
<organism evidence="1 2">
    <name type="scientific">Roridomyces roridus</name>
    <dbReference type="NCBI Taxonomy" id="1738132"/>
    <lineage>
        <taxon>Eukaryota</taxon>
        <taxon>Fungi</taxon>
        <taxon>Dikarya</taxon>
        <taxon>Basidiomycota</taxon>
        <taxon>Agaricomycotina</taxon>
        <taxon>Agaricomycetes</taxon>
        <taxon>Agaricomycetidae</taxon>
        <taxon>Agaricales</taxon>
        <taxon>Marasmiineae</taxon>
        <taxon>Mycenaceae</taxon>
        <taxon>Roridomyces</taxon>
    </lineage>
</organism>
<dbReference type="Proteomes" id="UP001221142">
    <property type="component" value="Unassembled WGS sequence"/>
</dbReference>
<dbReference type="EMBL" id="JARKIF010000011">
    <property type="protein sequence ID" value="KAJ7626980.1"/>
    <property type="molecule type" value="Genomic_DNA"/>
</dbReference>
<reference evidence="1" key="1">
    <citation type="submission" date="2023-03" db="EMBL/GenBank/DDBJ databases">
        <title>Massive genome expansion in bonnet fungi (Mycena s.s.) driven by repeated elements and novel gene families across ecological guilds.</title>
        <authorList>
            <consortium name="Lawrence Berkeley National Laboratory"/>
            <person name="Harder C.B."/>
            <person name="Miyauchi S."/>
            <person name="Viragh M."/>
            <person name="Kuo A."/>
            <person name="Thoen E."/>
            <person name="Andreopoulos B."/>
            <person name="Lu D."/>
            <person name="Skrede I."/>
            <person name="Drula E."/>
            <person name="Henrissat B."/>
            <person name="Morin E."/>
            <person name="Kohler A."/>
            <person name="Barry K."/>
            <person name="LaButti K."/>
            <person name="Morin E."/>
            <person name="Salamov A."/>
            <person name="Lipzen A."/>
            <person name="Mereny Z."/>
            <person name="Hegedus B."/>
            <person name="Baldrian P."/>
            <person name="Stursova M."/>
            <person name="Weitz H."/>
            <person name="Taylor A."/>
            <person name="Grigoriev I.V."/>
            <person name="Nagy L.G."/>
            <person name="Martin F."/>
            <person name="Kauserud H."/>
        </authorList>
    </citation>
    <scope>NUCLEOTIDE SEQUENCE</scope>
    <source>
        <strain evidence="1">9284</strain>
    </source>
</reference>
<protein>
    <recommendedName>
        <fullName evidence="3">F-box domain-containing protein</fullName>
    </recommendedName>
</protein>
<proteinExistence type="predicted"/>
<evidence type="ECO:0000313" key="1">
    <source>
        <dbReference type="EMBL" id="KAJ7626980.1"/>
    </source>
</evidence>
<evidence type="ECO:0008006" key="3">
    <source>
        <dbReference type="Google" id="ProtNLM"/>
    </source>
</evidence>
<dbReference type="Gene3D" id="3.80.10.10">
    <property type="entry name" value="Ribonuclease Inhibitor"/>
    <property type="match status" value="1"/>
</dbReference>
<accession>A0AAD7BPL6</accession>
<name>A0AAD7BPL6_9AGAR</name>
<gene>
    <name evidence="1" type="ORF">FB45DRAFT_920432</name>
</gene>